<dbReference type="Gene3D" id="1.20.1480.30">
    <property type="entry name" value="Designed four-helix bundle protein"/>
    <property type="match status" value="1"/>
</dbReference>
<feature type="compositionally biased region" description="Basic residues" evidence="4">
    <location>
        <begin position="129"/>
        <end position="147"/>
    </location>
</feature>
<organism evidence="6 7">
    <name type="scientific">Neonectria ditissima</name>
    <dbReference type="NCBI Taxonomy" id="78410"/>
    <lineage>
        <taxon>Eukaryota</taxon>
        <taxon>Fungi</taxon>
        <taxon>Dikarya</taxon>
        <taxon>Ascomycota</taxon>
        <taxon>Pezizomycotina</taxon>
        <taxon>Sordariomycetes</taxon>
        <taxon>Hypocreomycetidae</taxon>
        <taxon>Hypocreales</taxon>
        <taxon>Nectriaceae</taxon>
        <taxon>Neonectria</taxon>
    </lineage>
</organism>
<dbReference type="GO" id="GO:0005794">
    <property type="term" value="C:Golgi apparatus"/>
    <property type="evidence" value="ECO:0007669"/>
    <property type="project" value="UniProtKB-SubCell"/>
</dbReference>
<evidence type="ECO:0000256" key="1">
    <source>
        <dbReference type="ARBA" id="ARBA00004555"/>
    </source>
</evidence>
<dbReference type="OrthoDB" id="425925at2759"/>
<dbReference type="InterPro" id="IPR019459">
    <property type="entry name" value="GRAB"/>
</dbReference>
<dbReference type="GO" id="GO:0006888">
    <property type="term" value="P:endoplasmic reticulum to Golgi vesicle-mediated transport"/>
    <property type="evidence" value="ECO:0007669"/>
    <property type="project" value="TreeGrafter"/>
</dbReference>
<dbReference type="AlphaFoldDB" id="A0A0P7BVL9"/>
<evidence type="ECO:0000259" key="5">
    <source>
        <dbReference type="PROSITE" id="PS50913"/>
    </source>
</evidence>
<dbReference type="PROSITE" id="PS50913">
    <property type="entry name" value="GRIP"/>
    <property type="match status" value="1"/>
</dbReference>
<dbReference type="GO" id="GO:0007030">
    <property type="term" value="P:Golgi organization"/>
    <property type="evidence" value="ECO:0007669"/>
    <property type="project" value="TreeGrafter"/>
</dbReference>
<keyword evidence="7" id="KW-1185">Reference proteome</keyword>
<evidence type="ECO:0000256" key="4">
    <source>
        <dbReference type="SAM" id="MobiDB-lite"/>
    </source>
</evidence>
<feature type="compositionally biased region" description="Basic and acidic residues" evidence="4">
    <location>
        <begin position="208"/>
        <end position="229"/>
    </location>
</feature>
<feature type="region of interest" description="Disordered" evidence="4">
    <location>
        <begin position="84"/>
        <end position="229"/>
    </location>
</feature>
<dbReference type="PANTHER" id="PTHR18921">
    <property type="entry name" value="MYOSIN HEAVY CHAIN - RELATED"/>
    <property type="match status" value="1"/>
</dbReference>
<dbReference type="STRING" id="78410.A0A0P7BVL9"/>
<reference evidence="6 7" key="1">
    <citation type="submission" date="2015-09" db="EMBL/GenBank/DDBJ databases">
        <title>Draft genome of a European isolate of the apple canker pathogen Neonectria ditissima.</title>
        <authorList>
            <person name="Gomez-Cortecero A."/>
            <person name="Harrison R.J."/>
            <person name="Armitage A.D."/>
        </authorList>
    </citation>
    <scope>NUCLEOTIDE SEQUENCE [LARGE SCALE GENOMIC DNA]</scope>
    <source>
        <strain evidence="6 7">R09/05</strain>
    </source>
</reference>
<accession>A0A0P7BVL9</accession>
<feature type="compositionally biased region" description="Low complexity" evidence="4">
    <location>
        <begin position="173"/>
        <end position="186"/>
    </location>
</feature>
<dbReference type="PANTHER" id="PTHR18921:SF2">
    <property type="entry name" value="THYROID RECEPTOR-INTERACTING PROTEIN 11"/>
    <property type="match status" value="1"/>
</dbReference>
<feature type="compositionally biased region" description="Polar residues" evidence="4">
    <location>
        <begin position="243"/>
        <end position="257"/>
    </location>
</feature>
<evidence type="ECO:0000313" key="7">
    <source>
        <dbReference type="Proteomes" id="UP000050424"/>
    </source>
</evidence>
<gene>
    <name evidence="6" type="ORF">AK830_g741</name>
</gene>
<dbReference type="Proteomes" id="UP000050424">
    <property type="component" value="Unassembled WGS sequence"/>
</dbReference>
<feature type="region of interest" description="Disordered" evidence="4">
    <location>
        <begin position="576"/>
        <end position="607"/>
    </location>
</feature>
<evidence type="ECO:0000256" key="3">
    <source>
        <dbReference type="ARBA" id="ARBA00023054"/>
    </source>
</evidence>
<dbReference type="EMBL" id="LKCW01000005">
    <property type="protein sequence ID" value="KPM45809.1"/>
    <property type="molecule type" value="Genomic_DNA"/>
</dbReference>
<keyword evidence="3" id="KW-0175">Coiled coil</keyword>
<keyword evidence="2" id="KW-0333">Golgi apparatus</keyword>
<dbReference type="Pfam" id="PF10375">
    <property type="entry name" value="GRAB"/>
    <property type="match status" value="1"/>
</dbReference>
<proteinExistence type="predicted"/>
<sequence>MPATIIGPSLDHAAMTSNDGGMIANTSHYTSPNLNHYSDPLKRRADVADAELAVSNRSGPLELAKFHAPAASVSLTPATVDELPTLARNTSTPRAQRHDAPLESVSAADADASGRRIPSSPCLPQLRQTRPRRRIQKKNNKKKKNANKNKDSASAGTGDARQDSETVDEEPDTPTLPDTPTDDTNPAAEGNGHAVEPKSNGLPAPTIDGEKTDDSDTSAKLEAMGKEREALRAEVEQLRKQLESIQESHSSEVTQLQSELEESNAAKENAEEQYQNLLGRVEKIKETLSDRLRRDKAELEEAKERVEELEAQNEELQNAAQSSGDDVNKLKEDLQDATRELNTLRSRNNLSAQNWQKEKEELVRAVQHLKEEMETTANAMGEWEVIAMEERSIKETLSDKVSELEEQVFALRQGYDSATAERDSQMTLIDNLQNALREIQDARKRELREMVETTEEQVQSLKKLVHDADARAAEAEAAKSSLTQELERTAPYEKEVKEKNLLIGKLRHEAIVLNDHLTKALRYLKKTKPEDNVDRQIVTNHLLHFLTLDRGDVKRFQVLQIMAGYLAWTDEQREQAGLTRPGTSTNNLRLPMSPFHRTPSSPSLNADVFAEPTSAKDRESLADLWANFLERSAQEGSGDTSSRKGSTSSVVTGPTRPDSRH</sequence>
<comment type="subcellular location">
    <subcellularLocation>
        <location evidence="1">Golgi apparatus</location>
    </subcellularLocation>
</comment>
<dbReference type="GO" id="GO:0031267">
    <property type="term" value="F:small GTPase binding"/>
    <property type="evidence" value="ECO:0007669"/>
    <property type="project" value="TreeGrafter"/>
</dbReference>
<dbReference type="InterPro" id="IPR000237">
    <property type="entry name" value="GRIP_dom"/>
</dbReference>
<feature type="domain" description="GRIP" evidence="5">
    <location>
        <begin position="528"/>
        <end position="579"/>
    </location>
</feature>
<evidence type="ECO:0000313" key="6">
    <source>
        <dbReference type="EMBL" id="KPM45809.1"/>
    </source>
</evidence>
<feature type="region of interest" description="Disordered" evidence="4">
    <location>
        <begin position="242"/>
        <end position="269"/>
    </location>
</feature>
<protein>
    <recommendedName>
        <fullName evidence="5">GRIP domain-containing protein</fullName>
    </recommendedName>
</protein>
<feature type="region of interest" description="Disordered" evidence="4">
    <location>
        <begin position="632"/>
        <end position="661"/>
    </location>
</feature>
<evidence type="ECO:0000256" key="2">
    <source>
        <dbReference type="ARBA" id="ARBA00023034"/>
    </source>
</evidence>
<name>A0A0P7BVL9_9HYPO</name>
<comment type="caution">
    <text evidence="6">The sequence shown here is derived from an EMBL/GenBank/DDBJ whole genome shotgun (WGS) entry which is preliminary data.</text>
</comment>
<feature type="compositionally biased region" description="Polar residues" evidence="4">
    <location>
        <begin position="634"/>
        <end position="652"/>
    </location>
</feature>